<dbReference type="PANTHER" id="PTHR24353:SF111">
    <property type="match status" value="1"/>
</dbReference>
<dbReference type="FunFam" id="1.10.510.10:FF:000096">
    <property type="entry name" value="cGMP-dependent protein kinase"/>
    <property type="match status" value="1"/>
</dbReference>
<dbReference type="Pfam" id="PF00069">
    <property type="entry name" value="Pkinase"/>
    <property type="match status" value="1"/>
</dbReference>
<dbReference type="FunFam" id="2.60.120.10:FF:000064">
    <property type="entry name" value="cGMP-dependent protein kinase, isozyme"/>
    <property type="match status" value="1"/>
</dbReference>
<feature type="coiled-coil region" evidence="16">
    <location>
        <begin position="24"/>
        <end position="65"/>
    </location>
</feature>
<dbReference type="SUPFAM" id="SSF56112">
    <property type="entry name" value="Protein kinase-like (PK-like)"/>
    <property type="match status" value="1"/>
</dbReference>
<comment type="catalytic activity">
    <reaction evidence="11">
        <text>L-seryl-[protein] + ATP = O-phospho-L-seryl-[protein] + ADP + H(+)</text>
        <dbReference type="Rhea" id="RHEA:17989"/>
        <dbReference type="Rhea" id="RHEA-COMP:9863"/>
        <dbReference type="Rhea" id="RHEA-COMP:11604"/>
        <dbReference type="ChEBI" id="CHEBI:15378"/>
        <dbReference type="ChEBI" id="CHEBI:29999"/>
        <dbReference type="ChEBI" id="CHEBI:30616"/>
        <dbReference type="ChEBI" id="CHEBI:83421"/>
        <dbReference type="ChEBI" id="CHEBI:456216"/>
        <dbReference type="EC" id="2.7.11.12"/>
    </reaction>
</comment>
<accession>A0A443QLE9</accession>
<sequence length="718" mass="81788">MSSFVGVGIGVDSGNGNNRSSEQSIELRTIIAKQEEEIKQLRAELAEKEEELLELRSQVDKYKSIFNYGSSPTGHRSLTSLASGIVAPGDIPLSPKMVAPRKTRLLGISAEPQALMTIQELIATRFPTYPKSEKSEQLITSALLANDFMKNLDMVQIKEITACMYPIEYANGSMIINENDVGSELFIMEEGKVEVSKEGKFLHRMGPGKVFGELAILYNCKRTASVKAIMDCRVWAISRQCFQTIMMRTGLIKQKEYMEFLKTVPLFRKIPDENIVKIVDVLEETQYSKGDYIIRQGAKGVTFFIIIKGTVRVTIKDPNSPEGEEKFIRHLTRGDFFGERALQSEDVRTANVIAESDTVNCIVIDRESFNQLISNLEEIKAKRYEDNIEARKKLNEQFESINLNDLRAIATLGIGGFGRVELVALANDTSKSFALKVMKKSQIVETRQQQHIISEKLIMMEADSPFIVKLYKTFKDAKYLYMLMEACLGGELWTVLRDRGFFDENTTRFYTSCVIEAFEYLHTRHIIYRDLKPENMLLDNHGYIKLTDFGFAKKLFPPGRKTWTFCGTPEYVAPEVILNRGHDYSADYWSLGVLMFELLTGTPPFTGSDPMKTYNIILKGIDAIDFPRIISRNATYLIKRLCRDNPSERLGYQRGGIDDIRQHQWFDGFNWEGLRARTLTPPIIPQVRHATDTSNFDKYPREAESPPPDDVTGWDIDF</sequence>
<evidence type="ECO:0000256" key="4">
    <source>
        <dbReference type="ARBA" id="ARBA00022535"/>
    </source>
</evidence>
<dbReference type="PANTHER" id="PTHR24353">
    <property type="entry name" value="CYCLIC NUCLEOTIDE-DEPENDENT PROTEIN KINASE"/>
    <property type="match status" value="1"/>
</dbReference>
<dbReference type="InterPro" id="IPR000595">
    <property type="entry name" value="cNMP-bd_dom"/>
</dbReference>
<dbReference type="CDD" id="cd00038">
    <property type="entry name" value="CAP_ED"/>
    <property type="match status" value="2"/>
</dbReference>
<dbReference type="GO" id="GO:0106310">
    <property type="term" value="F:protein serine kinase activity"/>
    <property type="evidence" value="ECO:0007669"/>
    <property type="project" value="RHEA"/>
</dbReference>
<dbReference type="STRING" id="1965070.A0A443QLE9"/>
<feature type="active site" description="Proton acceptor" evidence="13">
    <location>
        <position position="530"/>
    </location>
</feature>
<evidence type="ECO:0000256" key="15">
    <source>
        <dbReference type="PROSITE-ProRule" id="PRU10141"/>
    </source>
</evidence>
<feature type="domain" description="Cyclic nucleotide-binding" evidence="19">
    <location>
        <begin position="266"/>
        <end position="390"/>
    </location>
</feature>
<evidence type="ECO:0000256" key="16">
    <source>
        <dbReference type="SAM" id="Coils"/>
    </source>
</evidence>
<feature type="domain" description="AGC-kinase C-terminal" evidence="20">
    <location>
        <begin position="667"/>
        <end position="718"/>
    </location>
</feature>
<dbReference type="InterPro" id="IPR008271">
    <property type="entry name" value="Ser/Thr_kinase_AS"/>
</dbReference>
<dbReference type="GO" id="GO:0004692">
    <property type="term" value="F:cGMP-dependent protein kinase activity"/>
    <property type="evidence" value="ECO:0007669"/>
    <property type="project" value="UniProtKB-EC"/>
</dbReference>
<evidence type="ECO:0000256" key="10">
    <source>
        <dbReference type="ARBA" id="ARBA00047298"/>
    </source>
</evidence>
<comment type="catalytic activity">
    <reaction evidence="10 12">
        <text>L-threonyl-[protein] + ATP = O-phospho-L-threonyl-[protein] + ADP + H(+)</text>
        <dbReference type="Rhea" id="RHEA:46608"/>
        <dbReference type="Rhea" id="RHEA-COMP:11060"/>
        <dbReference type="Rhea" id="RHEA-COMP:11605"/>
        <dbReference type="ChEBI" id="CHEBI:15378"/>
        <dbReference type="ChEBI" id="CHEBI:30013"/>
        <dbReference type="ChEBI" id="CHEBI:30616"/>
        <dbReference type="ChEBI" id="CHEBI:61977"/>
        <dbReference type="ChEBI" id="CHEBI:456216"/>
        <dbReference type="EC" id="2.7.11.12"/>
    </reaction>
</comment>
<evidence type="ECO:0000256" key="7">
    <source>
        <dbReference type="ARBA" id="ARBA00022777"/>
    </source>
</evidence>
<evidence type="ECO:0000256" key="3">
    <source>
        <dbReference type="ARBA" id="ARBA00022527"/>
    </source>
</evidence>
<dbReference type="GO" id="GO:0005737">
    <property type="term" value="C:cytoplasm"/>
    <property type="evidence" value="ECO:0007669"/>
    <property type="project" value="UniProtKB-ARBA"/>
</dbReference>
<dbReference type="Gene3D" id="3.30.200.20">
    <property type="entry name" value="Phosphorylase Kinase, domain 1"/>
    <property type="match status" value="1"/>
</dbReference>
<dbReference type="PIRSF" id="PIRSF000559">
    <property type="entry name" value="cGMP-dep_kinase"/>
    <property type="match status" value="1"/>
</dbReference>
<keyword evidence="4 12" id="KW-0140">cGMP</keyword>
<evidence type="ECO:0000259" key="18">
    <source>
        <dbReference type="PROSITE" id="PS50011"/>
    </source>
</evidence>
<dbReference type="InterPro" id="IPR014710">
    <property type="entry name" value="RmlC-like_jellyroll"/>
</dbReference>
<dbReference type="EMBL" id="NCKU01006113">
    <property type="protein sequence ID" value="RWS03827.1"/>
    <property type="molecule type" value="Genomic_DNA"/>
</dbReference>
<dbReference type="SMART" id="SM00220">
    <property type="entry name" value="S_TKc"/>
    <property type="match status" value="1"/>
</dbReference>
<evidence type="ECO:0000256" key="13">
    <source>
        <dbReference type="PIRSR" id="PIRSR000559-1"/>
    </source>
</evidence>
<dbReference type="InterPro" id="IPR018490">
    <property type="entry name" value="cNMP-bd_dom_sf"/>
</dbReference>
<evidence type="ECO:0000256" key="12">
    <source>
        <dbReference type="PIRNR" id="PIRNR000559"/>
    </source>
</evidence>
<comment type="caution">
    <text evidence="21">The sequence shown here is derived from an EMBL/GenBank/DDBJ whole genome shotgun (WGS) entry which is preliminary data.</text>
</comment>
<dbReference type="SMART" id="SM00100">
    <property type="entry name" value="cNMP"/>
    <property type="match status" value="2"/>
</dbReference>
<feature type="domain" description="Protein kinase" evidence="18">
    <location>
        <begin position="406"/>
        <end position="666"/>
    </location>
</feature>
<evidence type="ECO:0000259" key="19">
    <source>
        <dbReference type="PROSITE" id="PS50042"/>
    </source>
</evidence>
<keyword evidence="3 12" id="KW-0723">Serine/threonine-protein kinase</keyword>
<dbReference type="PROSITE" id="PS00888">
    <property type="entry name" value="CNMP_BINDING_1"/>
    <property type="match status" value="1"/>
</dbReference>
<dbReference type="InterPro" id="IPR000719">
    <property type="entry name" value="Prot_kinase_dom"/>
</dbReference>
<keyword evidence="5 12" id="KW-0808">Transferase</keyword>
<evidence type="ECO:0000313" key="21">
    <source>
        <dbReference type="EMBL" id="RWS03827.1"/>
    </source>
</evidence>
<feature type="compositionally biased region" description="Polar residues" evidence="17">
    <location>
        <begin position="14"/>
        <end position="23"/>
    </location>
</feature>
<keyword evidence="8 12" id="KW-0067">ATP-binding</keyword>
<dbReference type="Proteomes" id="UP000285301">
    <property type="component" value="Unassembled WGS sequence"/>
</dbReference>
<feature type="region of interest" description="Disordered" evidence="17">
    <location>
        <begin position="690"/>
        <end position="718"/>
    </location>
</feature>
<evidence type="ECO:0000256" key="14">
    <source>
        <dbReference type="PIRSR" id="PIRSR000559-2"/>
    </source>
</evidence>
<feature type="binding site" evidence="14">
    <location>
        <begin position="412"/>
        <end position="420"/>
    </location>
    <ligand>
        <name>ATP</name>
        <dbReference type="ChEBI" id="CHEBI:30616"/>
    </ligand>
</feature>
<evidence type="ECO:0000259" key="20">
    <source>
        <dbReference type="PROSITE" id="PS51285"/>
    </source>
</evidence>
<dbReference type="InterPro" id="IPR002374">
    <property type="entry name" value="cGMP_dep_kinase"/>
</dbReference>
<proteinExistence type="inferred from homology"/>
<dbReference type="InterPro" id="IPR000961">
    <property type="entry name" value="AGC-kinase_C"/>
</dbReference>
<evidence type="ECO:0000256" key="8">
    <source>
        <dbReference type="ARBA" id="ARBA00022840"/>
    </source>
</evidence>
<dbReference type="CDD" id="cd05572">
    <property type="entry name" value="STKc_cGK"/>
    <property type="match status" value="1"/>
</dbReference>
<dbReference type="InterPro" id="IPR017441">
    <property type="entry name" value="Protein_kinase_ATP_BS"/>
</dbReference>
<dbReference type="PROSITE" id="PS50011">
    <property type="entry name" value="PROTEIN_KINASE_DOM"/>
    <property type="match status" value="1"/>
</dbReference>
<dbReference type="PROSITE" id="PS50042">
    <property type="entry name" value="CNMP_BINDING_3"/>
    <property type="match status" value="2"/>
</dbReference>
<evidence type="ECO:0000256" key="1">
    <source>
        <dbReference type="ARBA" id="ARBA00006352"/>
    </source>
</evidence>
<dbReference type="PROSITE" id="PS00889">
    <property type="entry name" value="CNMP_BINDING_2"/>
    <property type="match status" value="2"/>
</dbReference>
<dbReference type="EC" id="2.7.11.12" evidence="2 12"/>
<evidence type="ECO:0000256" key="6">
    <source>
        <dbReference type="ARBA" id="ARBA00022741"/>
    </source>
</evidence>
<name>A0A443QLE9_9ACAR</name>
<gene>
    <name evidence="21" type="ORF">B4U79_04332</name>
</gene>
<dbReference type="OrthoDB" id="63267at2759"/>
<dbReference type="AlphaFoldDB" id="A0A443QLE9"/>
<keyword evidence="16" id="KW-0175">Coiled coil</keyword>
<dbReference type="SUPFAM" id="SSF51206">
    <property type="entry name" value="cAMP-binding domain-like"/>
    <property type="match status" value="2"/>
</dbReference>
<feature type="binding site" evidence="14 15">
    <location>
        <position position="436"/>
    </location>
    <ligand>
        <name>ATP</name>
        <dbReference type="ChEBI" id="CHEBI:30616"/>
    </ligand>
</feature>
<dbReference type="PROSITE" id="PS00107">
    <property type="entry name" value="PROTEIN_KINASE_ATP"/>
    <property type="match status" value="1"/>
</dbReference>
<dbReference type="PROSITE" id="PS51285">
    <property type="entry name" value="AGC_KINASE_CTER"/>
    <property type="match status" value="1"/>
</dbReference>
<keyword evidence="7 12" id="KW-0418">Kinase</keyword>
<dbReference type="Gene3D" id="1.10.510.10">
    <property type="entry name" value="Transferase(Phosphotransferase) domain 1"/>
    <property type="match status" value="1"/>
</dbReference>
<feature type="domain" description="Cyclic nucleotide-binding" evidence="19">
    <location>
        <begin position="148"/>
        <end position="263"/>
    </location>
</feature>
<comment type="similarity">
    <text evidence="1 12">Belongs to the protein kinase superfamily. AGC Ser/Thr protein kinase family. cGMP subfamily.</text>
</comment>
<evidence type="ECO:0000256" key="5">
    <source>
        <dbReference type="ARBA" id="ARBA00022679"/>
    </source>
</evidence>
<evidence type="ECO:0000313" key="22">
    <source>
        <dbReference type="Proteomes" id="UP000285301"/>
    </source>
</evidence>
<dbReference type="GO" id="GO:0030553">
    <property type="term" value="F:cGMP binding"/>
    <property type="evidence" value="ECO:0007669"/>
    <property type="project" value="UniProtKB-KW"/>
</dbReference>
<protein>
    <recommendedName>
        <fullName evidence="2 12">cGMP-dependent protein kinase</fullName>
        <ecNumber evidence="2 12">2.7.11.12</ecNumber>
    </recommendedName>
</protein>
<evidence type="ECO:0000256" key="11">
    <source>
        <dbReference type="ARBA" id="ARBA00047462"/>
    </source>
</evidence>
<evidence type="ECO:0000256" key="2">
    <source>
        <dbReference type="ARBA" id="ARBA00012428"/>
    </source>
</evidence>
<reference evidence="21 22" key="1">
    <citation type="journal article" date="2018" name="Gigascience">
        <title>Genomes of trombidid mites reveal novel predicted allergens and laterally-transferred genes associated with secondary metabolism.</title>
        <authorList>
            <person name="Dong X."/>
            <person name="Chaisiri K."/>
            <person name="Xia D."/>
            <person name="Armstrong S.D."/>
            <person name="Fang Y."/>
            <person name="Donnelly M.J."/>
            <person name="Kadowaki T."/>
            <person name="McGarry J.W."/>
            <person name="Darby A.C."/>
            <person name="Makepeace B.L."/>
        </authorList>
    </citation>
    <scope>NUCLEOTIDE SEQUENCE [LARGE SCALE GENOMIC DNA]</scope>
    <source>
        <strain evidence="21">UoL-WK</strain>
    </source>
</reference>
<dbReference type="PRINTS" id="PR00104">
    <property type="entry name" value="CGMPKINASE"/>
</dbReference>
<keyword evidence="22" id="KW-1185">Reference proteome</keyword>
<feature type="region of interest" description="Disordered" evidence="17">
    <location>
        <begin position="1"/>
        <end position="23"/>
    </location>
</feature>
<dbReference type="Pfam" id="PF00027">
    <property type="entry name" value="cNMP_binding"/>
    <property type="match status" value="2"/>
</dbReference>
<organism evidence="21 22">
    <name type="scientific">Dinothrombium tinctorium</name>
    <dbReference type="NCBI Taxonomy" id="1965070"/>
    <lineage>
        <taxon>Eukaryota</taxon>
        <taxon>Metazoa</taxon>
        <taxon>Ecdysozoa</taxon>
        <taxon>Arthropoda</taxon>
        <taxon>Chelicerata</taxon>
        <taxon>Arachnida</taxon>
        <taxon>Acari</taxon>
        <taxon>Acariformes</taxon>
        <taxon>Trombidiformes</taxon>
        <taxon>Prostigmata</taxon>
        <taxon>Anystina</taxon>
        <taxon>Parasitengona</taxon>
        <taxon>Trombidioidea</taxon>
        <taxon>Trombidiidae</taxon>
        <taxon>Dinothrombium</taxon>
    </lineage>
</organism>
<dbReference type="InterPro" id="IPR018488">
    <property type="entry name" value="cNMP-bd_CS"/>
</dbReference>
<evidence type="ECO:0000256" key="17">
    <source>
        <dbReference type="SAM" id="MobiDB-lite"/>
    </source>
</evidence>
<keyword evidence="6 12" id="KW-0547">Nucleotide-binding</keyword>
<dbReference type="GO" id="GO:0005524">
    <property type="term" value="F:ATP binding"/>
    <property type="evidence" value="ECO:0007669"/>
    <property type="project" value="UniProtKB-UniRule"/>
</dbReference>
<dbReference type="InterPro" id="IPR011009">
    <property type="entry name" value="Kinase-like_dom_sf"/>
</dbReference>
<evidence type="ECO:0000256" key="9">
    <source>
        <dbReference type="ARBA" id="ARBA00022992"/>
    </source>
</evidence>
<dbReference type="SMART" id="SM00133">
    <property type="entry name" value="S_TK_X"/>
    <property type="match status" value="1"/>
</dbReference>
<dbReference type="FunFam" id="2.60.120.10:FF:000035">
    <property type="entry name" value="cGMP-dependent protein kinase"/>
    <property type="match status" value="1"/>
</dbReference>
<keyword evidence="9 12" id="KW-0142">cGMP-binding</keyword>
<dbReference type="Gene3D" id="2.60.120.10">
    <property type="entry name" value="Jelly Rolls"/>
    <property type="match status" value="2"/>
</dbReference>
<dbReference type="InterPro" id="IPR035014">
    <property type="entry name" value="STKc_cGK"/>
</dbReference>
<dbReference type="Gene3D" id="1.20.5.490">
    <property type="entry name" value="Single helix bin"/>
    <property type="match status" value="1"/>
</dbReference>
<dbReference type="PROSITE" id="PS00108">
    <property type="entry name" value="PROTEIN_KINASE_ST"/>
    <property type="match status" value="1"/>
</dbReference>